<protein>
    <submittedName>
        <fullName evidence="3">Uncharacterized protein</fullName>
    </submittedName>
</protein>
<reference evidence="3" key="1">
    <citation type="submission" date="2022-11" db="UniProtKB">
        <authorList>
            <consortium name="WormBaseParasite"/>
        </authorList>
    </citation>
    <scope>IDENTIFICATION</scope>
</reference>
<organism evidence="2 3">
    <name type="scientific">Plectus sambesii</name>
    <dbReference type="NCBI Taxonomy" id="2011161"/>
    <lineage>
        <taxon>Eukaryota</taxon>
        <taxon>Metazoa</taxon>
        <taxon>Ecdysozoa</taxon>
        <taxon>Nematoda</taxon>
        <taxon>Chromadorea</taxon>
        <taxon>Plectida</taxon>
        <taxon>Plectina</taxon>
        <taxon>Plectoidea</taxon>
        <taxon>Plectidae</taxon>
        <taxon>Plectus</taxon>
    </lineage>
</organism>
<proteinExistence type="predicted"/>
<evidence type="ECO:0000313" key="3">
    <source>
        <dbReference type="WBParaSite" id="PSAMB.scaffold7636size7335.g30333.t1"/>
    </source>
</evidence>
<dbReference type="Proteomes" id="UP000887566">
    <property type="component" value="Unplaced"/>
</dbReference>
<evidence type="ECO:0000313" key="2">
    <source>
        <dbReference type="Proteomes" id="UP000887566"/>
    </source>
</evidence>
<name>A0A914XGK2_9BILA</name>
<sequence length="113" mass="12732">MMSNETTTTRNAPRGDTNPHLYPSPCQSSLYNLKRASAEKRIELVNAGVAEVVADDDKSERRQHDAHPSLIHIHLFGLDGGGVSHRRFSIRHRSRRSSGPNRPSFVSRRSCER</sequence>
<dbReference type="AlphaFoldDB" id="A0A914XGK2"/>
<feature type="region of interest" description="Disordered" evidence="1">
    <location>
        <begin position="90"/>
        <end position="113"/>
    </location>
</feature>
<evidence type="ECO:0000256" key="1">
    <source>
        <dbReference type="SAM" id="MobiDB-lite"/>
    </source>
</evidence>
<accession>A0A914XGK2</accession>
<keyword evidence="2" id="KW-1185">Reference proteome</keyword>
<feature type="region of interest" description="Disordered" evidence="1">
    <location>
        <begin position="1"/>
        <end position="24"/>
    </location>
</feature>
<feature type="compositionally biased region" description="Polar residues" evidence="1">
    <location>
        <begin position="1"/>
        <end position="11"/>
    </location>
</feature>
<dbReference type="WBParaSite" id="PSAMB.scaffold7636size7335.g30333.t1">
    <property type="protein sequence ID" value="PSAMB.scaffold7636size7335.g30333.t1"/>
    <property type="gene ID" value="PSAMB.scaffold7636size7335.g30333"/>
</dbReference>